<feature type="compositionally biased region" description="Polar residues" evidence="10">
    <location>
        <begin position="153"/>
        <end position="164"/>
    </location>
</feature>
<gene>
    <name evidence="12" type="ORF">E4U42_001960</name>
</gene>
<keyword evidence="2" id="KW-0723">Serine/threonine-protein kinase</keyword>
<dbReference type="InterPro" id="IPR000719">
    <property type="entry name" value="Prot_kinase_dom"/>
</dbReference>
<dbReference type="OrthoDB" id="6513151at2759"/>
<protein>
    <recommendedName>
        <fullName evidence="1">non-specific serine/threonine protein kinase</fullName>
        <ecNumber evidence="1">2.7.11.1</ecNumber>
    </recommendedName>
</protein>
<evidence type="ECO:0000256" key="5">
    <source>
        <dbReference type="ARBA" id="ARBA00022777"/>
    </source>
</evidence>
<reference evidence="12" key="1">
    <citation type="journal article" date="2020" name="bioRxiv">
        <title>Whole genome comparisons of ergot fungi reveals the divergence and evolution of species within the genus Claviceps are the result of varying mechanisms driving genome evolution and host range expansion.</title>
        <authorList>
            <person name="Wyka S.A."/>
            <person name="Mondo S.J."/>
            <person name="Liu M."/>
            <person name="Dettman J."/>
            <person name="Nalam V."/>
            <person name="Broders K.D."/>
        </authorList>
    </citation>
    <scope>NUCLEOTIDE SEQUENCE</scope>
    <source>
        <strain evidence="12">CCC 489</strain>
    </source>
</reference>
<comment type="catalytic activity">
    <reaction evidence="7">
        <text>L-threonyl-[protein] + ATP = O-phospho-L-threonyl-[protein] + ADP + H(+)</text>
        <dbReference type="Rhea" id="RHEA:46608"/>
        <dbReference type="Rhea" id="RHEA-COMP:11060"/>
        <dbReference type="Rhea" id="RHEA-COMP:11605"/>
        <dbReference type="ChEBI" id="CHEBI:15378"/>
        <dbReference type="ChEBI" id="CHEBI:30013"/>
        <dbReference type="ChEBI" id="CHEBI:30616"/>
        <dbReference type="ChEBI" id="CHEBI:61977"/>
        <dbReference type="ChEBI" id="CHEBI:456216"/>
        <dbReference type="EC" id="2.7.11.1"/>
    </reaction>
</comment>
<evidence type="ECO:0000256" key="1">
    <source>
        <dbReference type="ARBA" id="ARBA00012513"/>
    </source>
</evidence>
<accession>A0A8K0JBL2</accession>
<dbReference type="PROSITE" id="PS00108">
    <property type="entry name" value="PROTEIN_KINASE_ST"/>
    <property type="match status" value="1"/>
</dbReference>
<comment type="caution">
    <text evidence="12">The sequence shown here is derived from an EMBL/GenBank/DDBJ whole genome shotgun (WGS) entry which is preliminary data.</text>
</comment>
<feature type="compositionally biased region" description="Polar residues" evidence="10">
    <location>
        <begin position="204"/>
        <end position="217"/>
    </location>
</feature>
<dbReference type="InterPro" id="IPR011009">
    <property type="entry name" value="Kinase-like_dom_sf"/>
</dbReference>
<evidence type="ECO:0000256" key="2">
    <source>
        <dbReference type="ARBA" id="ARBA00022527"/>
    </source>
</evidence>
<feature type="region of interest" description="Disordered" evidence="10">
    <location>
        <begin position="121"/>
        <end position="361"/>
    </location>
</feature>
<dbReference type="PANTHER" id="PTHR24343:SF137">
    <property type="entry name" value="SERINE_THREONINE-PROTEIN KINASE HRK1"/>
    <property type="match status" value="1"/>
</dbReference>
<feature type="compositionally biased region" description="Basic and acidic residues" evidence="10">
    <location>
        <begin position="188"/>
        <end position="202"/>
    </location>
</feature>
<dbReference type="PROSITE" id="PS00107">
    <property type="entry name" value="PROTEIN_KINASE_ATP"/>
    <property type="match status" value="1"/>
</dbReference>
<dbReference type="SUPFAM" id="SSF56112">
    <property type="entry name" value="Protein kinase-like (PK-like)"/>
    <property type="match status" value="1"/>
</dbReference>
<evidence type="ECO:0000256" key="7">
    <source>
        <dbReference type="ARBA" id="ARBA00047899"/>
    </source>
</evidence>
<dbReference type="InterPro" id="IPR008271">
    <property type="entry name" value="Ser/Thr_kinase_AS"/>
</dbReference>
<feature type="region of interest" description="Disordered" evidence="10">
    <location>
        <begin position="643"/>
        <end position="716"/>
    </location>
</feature>
<dbReference type="AlphaFoldDB" id="A0A8K0JBL2"/>
<evidence type="ECO:0000256" key="8">
    <source>
        <dbReference type="ARBA" id="ARBA00048679"/>
    </source>
</evidence>
<dbReference type="SMART" id="SM00220">
    <property type="entry name" value="S_TKc"/>
    <property type="match status" value="1"/>
</dbReference>
<organism evidence="12 13">
    <name type="scientific">Claviceps africana</name>
    <dbReference type="NCBI Taxonomy" id="83212"/>
    <lineage>
        <taxon>Eukaryota</taxon>
        <taxon>Fungi</taxon>
        <taxon>Dikarya</taxon>
        <taxon>Ascomycota</taxon>
        <taxon>Pezizomycotina</taxon>
        <taxon>Sordariomycetes</taxon>
        <taxon>Hypocreomycetidae</taxon>
        <taxon>Hypocreales</taxon>
        <taxon>Clavicipitaceae</taxon>
        <taxon>Claviceps</taxon>
    </lineage>
</organism>
<feature type="compositionally biased region" description="Polar residues" evidence="10">
    <location>
        <begin position="698"/>
        <end position="707"/>
    </location>
</feature>
<dbReference type="Pfam" id="PF00069">
    <property type="entry name" value="Pkinase"/>
    <property type="match status" value="1"/>
</dbReference>
<dbReference type="EC" id="2.7.11.1" evidence="1"/>
<evidence type="ECO:0000256" key="4">
    <source>
        <dbReference type="ARBA" id="ARBA00022741"/>
    </source>
</evidence>
<dbReference type="Gene3D" id="3.30.200.20">
    <property type="entry name" value="Phosphorylase Kinase, domain 1"/>
    <property type="match status" value="1"/>
</dbReference>
<dbReference type="Proteomes" id="UP000811619">
    <property type="component" value="Unassembled WGS sequence"/>
</dbReference>
<evidence type="ECO:0000256" key="9">
    <source>
        <dbReference type="PROSITE-ProRule" id="PRU10141"/>
    </source>
</evidence>
<evidence type="ECO:0000313" key="12">
    <source>
        <dbReference type="EMBL" id="KAG5927678.1"/>
    </source>
</evidence>
<dbReference type="Gene3D" id="1.10.510.10">
    <property type="entry name" value="Transferase(Phosphotransferase) domain 1"/>
    <property type="match status" value="1"/>
</dbReference>
<feature type="domain" description="Protein kinase" evidence="11">
    <location>
        <begin position="421"/>
        <end position="760"/>
    </location>
</feature>
<evidence type="ECO:0000256" key="6">
    <source>
        <dbReference type="ARBA" id="ARBA00022840"/>
    </source>
</evidence>
<dbReference type="GO" id="GO:0005524">
    <property type="term" value="F:ATP binding"/>
    <property type="evidence" value="ECO:0007669"/>
    <property type="project" value="UniProtKB-UniRule"/>
</dbReference>
<dbReference type="PROSITE" id="PS50011">
    <property type="entry name" value="PROTEIN_KINASE_DOM"/>
    <property type="match status" value="1"/>
</dbReference>
<name>A0A8K0JBL2_9HYPO</name>
<dbReference type="PANTHER" id="PTHR24343">
    <property type="entry name" value="SERINE/THREONINE KINASE"/>
    <property type="match status" value="1"/>
</dbReference>
<evidence type="ECO:0000256" key="3">
    <source>
        <dbReference type="ARBA" id="ARBA00022679"/>
    </source>
</evidence>
<feature type="compositionally biased region" description="Low complexity" evidence="10">
    <location>
        <begin position="262"/>
        <end position="275"/>
    </location>
</feature>
<dbReference type="GO" id="GO:0004674">
    <property type="term" value="F:protein serine/threonine kinase activity"/>
    <property type="evidence" value="ECO:0007669"/>
    <property type="project" value="UniProtKB-KW"/>
</dbReference>
<feature type="region of interest" description="Disordered" evidence="10">
    <location>
        <begin position="377"/>
        <end position="414"/>
    </location>
</feature>
<keyword evidence="3" id="KW-0808">Transferase</keyword>
<keyword evidence="5" id="KW-0418">Kinase</keyword>
<evidence type="ECO:0000313" key="13">
    <source>
        <dbReference type="Proteomes" id="UP000811619"/>
    </source>
</evidence>
<dbReference type="FunFam" id="1.10.510.10:FF:000595">
    <property type="entry name" value="Protein kinase, putative (AFU_orthologue AFUA_5G11840)"/>
    <property type="match status" value="1"/>
</dbReference>
<feature type="compositionally biased region" description="Basic and acidic residues" evidence="10">
    <location>
        <begin position="334"/>
        <end position="351"/>
    </location>
</feature>
<evidence type="ECO:0000256" key="10">
    <source>
        <dbReference type="SAM" id="MobiDB-lite"/>
    </source>
</evidence>
<keyword evidence="4 9" id="KW-0547">Nucleotide-binding</keyword>
<evidence type="ECO:0000259" key="11">
    <source>
        <dbReference type="PROSITE" id="PS50011"/>
    </source>
</evidence>
<dbReference type="GO" id="GO:0005829">
    <property type="term" value="C:cytosol"/>
    <property type="evidence" value="ECO:0007669"/>
    <property type="project" value="TreeGrafter"/>
</dbReference>
<keyword evidence="13" id="KW-1185">Reference proteome</keyword>
<feature type="compositionally biased region" description="Polar residues" evidence="10">
    <location>
        <begin position="396"/>
        <end position="407"/>
    </location>
</feature>
<proteinExistence type="predicted"/>
<keyword evidence="6 9" id="KW-0067">ATP-binding</keyword>
<dbReference type="EMBL" id="SRPY01000163">
    <property type="protein sequence ID" value="KAG5927678.1"/>
    <property type="molecule type" value="Genomic_DNA"/>
</dbReference>
<feature type="binding site" evidence="9">
    <location>
        <position position="450"/>
    </location>
    <ligand>
        <name>ATP</name>
        <dbReference type="ChEBI" id="CHEBI:30616"/>
    </ligand>
</feature>
<feature type="compositionally biased region" description="Basic and acidic residues" evidence="10">
    <location>
        <begin position="218"/>
        <end position="227"/>
    </location>
</feature>
<feature type="region of interest" description="Disordered" evidence="10">
    <location>
        <begin position="14"/>
        <end position="34"/>
    </location>
</feature>
<comment type="catalytic activity">
    <reaction evidence="8">
        <text>L-seryl-[protein] + ATP = O-phospho-L-seryl-[protein] + ADP + H(+)</text>
        <dbReference type="Rhea" id="RHEA:17989"/>
        <dbReference type="Rhea" id="RHEA-COMP:9863"/>
        <dbReference type="Rhea" id="RHEA-COMP:11604"/>
        <dbReference type="ChEBI" id="CHEBI:15378"/>
        <dbReference type="ChEBI" id="CHEBI:29999"/>
        <dbReference type="ChEBI" id="CHEBI:30616"/>
        <dbReference type="ChEBI" id="CHEBI:83421"/>
        <dbReference type="ChEBI" id="CHEBI:456216"/>
        <dbReference type="EC" id="2.7.11.1"/>
    </reaction>
</comment>
<dbReference type="InterPro" id="IPR017441">
    <property type="entry name" value="Protein_kinase_ATP_BS"/>
</dbReference>
<sequence length="796" mass="87540">MPLIVRGDHAVFVAPSTPSDGHGQHVRPRDAGGTFHVPCPRRLFRPRYAPQQPSILAHAGSGDSKMKQDAPAVRFAVTTEEISPSSAASDENQDGDYGFSEVAADQLKAFTKSLHGRPLQTRRINTFQFEPFSLPPSRVPSRDDQSPDPTRLPTPNSSSFQSPHGSPKLSALTSPPLTPAASGPSASAEKKTSGGNENKHLASSDPQVITPQTSTSLDRPRAHEPRRTLPHRPASSDHVLTRASSGEQQKSHRRGMFGVGPGSVPVSRESSPSRGTASQFYSKPVTPGGDANDPYAKGKRPPQQQHPTRHSIDPRFVFSRKKKHGSPSSSRASLSEKRSSGLFGRSDEHLSVEGGQPCAPQSSMADLKRFFRMSGHNQHLGHSTKKRDYSPAPDTKTPSTPRSSMQQLPFGDDHGLTSKYGRLGRVLGSGAGGSVRLMRRKEDNTVFAVKEFRARHSYETEKEYNKKVTAEFCVGSTLHHGNIIETLDILQEKGRWFEVMEYAPFDLFAIVMTGRMSREEIRCCFLQILNGVTYLHSLGLAHRDLKLDNVVVSDKGIMKIIDFGSAHVFKYPFENDTVAAKGIVGSDPYLAPEVYDSKEYDAAAVDIWSLAIIFCCMTLRRFPWKIPRMTDNSYKLFASDPTPGHDPSKLIGHAKSTGDLSTTVPREFLPEDDAKAKGHHRKHSQYHVPGDKEASEATLGTDSQASQGAGGNGERKEVIRGPWRILRLLPRESRHIIHRMLDLDPKTRAKMDEILDETWVADAVICQQLGNGEVLPAEDHTHVLEPPASQQPSPKT</sequence>